<dbReference type="AlphaFoldDB" id="A0A550CQ75"/>
<accession>A0A550CQ75</accession>
<dbReference type="STRING" id="97359.A0A550CQ75"/>
<dbReference type="Proteomes" id="UP000320762">
    <property type="component" value="Unassembled WGS sequence"/>
</dbReference>
<gene>
    <name evidence="2" type="ORF">BD626DRAFT_396841</name>
</gene>
<sequence>MGTRTSATGPGRISSFGTKGTLGGETPRSSIASRKPSVGSSNNRGSTSSRLLAPTASSLAKQQIPASTASKLTSMPSVSHLPRPCGTPSTPTTAALNPITNVTSPTPRLGGIFSSGIPMPSPPKPSTSVLSPGSVLSPDHPKPTVARKPTITRKPRISRGRVIAKLASQRAAAGGVSGSSRLSAGASKTRSSLGAKVARQSLGAKAPQGAVMMSAKKRARQSEYMRRKSRAAPASDAMDVDA</sequence>
<evidence type="ECO:0000256" key="1">
    <source>
        <dbReference type="SAM" id="MobiDB-lite"/>
    </source>
</evidence>
<feature type="compositionally biased region" description="Polar residues" evidence="1">
    <location>
        <begin position="178"/>
        <end position="192"/>
    </location>
</feature>
<evidence type="ECO:0000313" key="3">
    <source>
        <dbReference type="Proteomes" id="UP000320762"/>
    </source>
</evidence>
<feature type="compositionally biased region" description="Polar residues" evidence="1">
    <location>
        <begin position="87"/>
        <end position="106"/>
    </location>
</feature>
<protein>
    <submittedName>
        <fullName evidence="2">Uncharacterized protein</fullName>
    </submittedName>
</protein>
<reference evidence="2 3" key="1">
    <citation type="journal article" date="2019" name="New Phytol.">
        <title>Comparative genomics reveals unique wood-decay strategies and fruiting body development in the Schizophyllaceae.</title>
        <authorList>
            <person name="Almasi E."/>
            <person name="Sahu N."/>
            <person name="Krizsan K."/>
            <person name="Balint B."/>
            <person name="Kovacs G.M."/>
            <person name="Kiss B."/>
            <person name="Cseklye J."/>
            <person name="Drula E."/>
            <person name="Henrissat B."/>
            <person name="Nagy I."/>
            <person name="Chovatia M."/>
            <person name="Adam C."/>
            <person name="LaButti K."/>
            <person name="Lipzen A."/>
            <person name="Riley R."/>
            <person name="Grigoriev I.V."/>
            <person name="Nagy L.G."/>
        </authorList>
    </citation>
    <scope>NUCLEOTIDE SEQUENCE [LARGE SCALE GENOMIC DNA]</scope>
    <source>
        <strain evidence="2 3">NL-1724</strain>
    </source>
</reference>
<organism evidence="2 3">
    <name type="scientific">Schizophyllum amplum</name>
    <dbReference type="NCBI Taxonomy" id="97359"/>
    <lineage>
        <taxon>Eukaryota</taxon>
        <taxon>Fungi</taxon>
        <taxon>Dikarya</taxon>
        <taxon>Basidiomycota</taxon>
        <taxon>Agaricomycotina</taxon>
        <taxon>Agaricomycetes</taxon>
        <taxon>Agaricomycetidae</taxon>
        <taxon>Agaricales</taxon>
        <taxon>Schizophyllaceae</taxon>
        <taxon>Schizophyllum</taxon>
    </lineage>
</organism>
<name>A0A550CQ75_9AGAR</name>
<feature type="compositionally biased region" description="Low complexity" evidence="1">
    <location>
        <begin position="37"/>
        <end position="50"/>
    </location>
</feature>
<comment type="caution">
    <text evidence="2">The sequence shown here is derived from an EMBL/GenBank/DDBJ whole genome shotgun (WGS) entry which is preliminary data.</text>
</comment>
<feature type="compositionally biased region" description="Polar residues" evidence="1">
    <location>
        <begin position="55"/>
        <end position="77"/>
    </location>
</feature>
<feature type="region of interest" description="Disordered" evidence="1">
    <location>
        <begin position="1"/>
        <end position="242"/>
    </location>
</feature>
<dbReference type="EMBL" id="VDMD01000003">
    <property type="protein sequence ID" value="TRM66889.1"/>
    <property type="molecule type" value="Genomic_DNA"/>
</dbReference>
<proteinExistence type="predicted"/>
<keyword evidence="3" id="KW-1185">Reference proteome</keyword>
<feature type="compositionally biased region" description="Basic residues" evidence="1">
    <location>
        <begin position="150"/>
        <end position="159"/>
    </location>
</feature>
<evidence type="ECO:0000313" key="2">
    <source>
        <dbReference type="EMBL" id="TRM66889.1"/>
    </source>
</evidence>
<dbReference type="OrthoDB" id="5964929at2759"/>